<dbReference type="Proteomes" id="UP001589608">
    <property type="component" value="Unassembled WGS sequence"/>
</dbReference>
<name>A0ABV5MHE4_9ACTN</name>
<dbReference type="RefSeq" id="WP_223096399.1">
    <property type="nucleotide sequence ID" value="NZ_CP061913.1"/>
</dbReference>
<comment type="caution">
    <text evidence="1">The sequence shown here is derived from an EMBL/GenBank/DDBJ whole genome shotgun (WGS) entry which is preliminary data.</text>
</comment>
<organism evidence="1 2">
    <name type="scientific">Dactylosporangium vinaceum</name>
    <dbReference type="NCBI Taxonomy" id="53362"/>
    <lineage>
        <taxon>Bacteria</taxon>
        <taxon>Bacillati</taxon>
        <taxon>Actinomycetota</taxon>
        <taxon>Actinomycetes</taxon>
        <taxon>Micromonosporales</taxon>
        <taxon>Micromonosporaceae</taxon>
        <taxon>Dactylosporangium</taxon>
    </lineage>
</organism>
<evidence type="ECO:0000313" key="2">
    <source>
        <dbReference type="Proteomes" id="UP001589608"/>
    </source>
</evidence>
<dbReference type="EMBL" id="JBHMCA010000056">
    <property type="protein sequence ID" value="MFB9448298.1"/>
    <property type="molecule type" value="Genomic_DNA"/>
</dbReference>
<reference evidence="1 2" key="1">
    <citation type="submission" date="2024-09" db="EMBL/GenBank/DDBJ databases">
        <authorList>
            <person name="Sun Q."/>
            <person name="Mori K."/>
        </authorList>
    </citation>
    <scope>NUCLEOTIDE SEQUENCE [LARGE SCALE GENOMIC DNA]</scope>
    <source>
        <strain evidence="1 2">JCM 3307</strain>
    </source>
</reference>
<gene>
    <name evidence="1" type="ORF">ACFFTR_34865</name>
</gene>
<evidence type="ECO:0000313" key="1">
    <source>
        <dbReference type="EMBL" id="MFB9448298.1"/>
    </source>
</evidence>
<keyword evidence="2" id="KW-1185">Reference proteome</keyword>
<accession>A0ABV5MHE4</accession>
<sequence>MSAPPDPLELCAEALATARVQGLSADAPIHALASTLGAEFTEHTGPDGMYRDFGPVECHYERLGPDEPWQGRFLVVRADRLPARVRLDDLQEELRRVGQAVVPLPPARAGTDDLTLKAPLSGSTITVDGDGTAIAIAAPVWPVPELPALPESRWRAVCESLDYMLPLTRVERAEWLADRVPDTAEAADWWTSLVHPLTTLRFGDPQRAADWAGLELWLLDRAGDAGAWPREEWVWRWMWFVRSLTPRAAAPHAGELTRLSLAALPMTVAQLHALPPDWRALSAADLRRARTARALMSVATTYGARVMG</sequence>
<protein>
    <submittedName>
        <fullName evidence="1">Uncharacterized protein</fullName>
    </submittedName>
</protein>
<proteinExistence type="predicted"/>